<dbReference type="Pfam" id="PF00017">
    <property type="entry name" value="SH2"/>
    <property type="match status" value="1"/>
</dbReference>
<feature type="region of interest" description="Disordered" evidence="2">
    <location>
        <begin position="39"/>
        <end position="58"/>
    </location>
</feature>
<reference evidence="4" key="1">
    <citation type="submission" date="2014-12" db="EMBL/GenBank/DDBJ databases">
        <title>Insight into the proteome of Arion vulgaris.</title>
        <authorList>
            <person name="Aradska J."/>
            <person name="Bulat T."/>
            <person name="Smidak R."/>
            <person name="Sarate P."/>
            <person name="Gangsoo J."/>
            <person name="Sialana F."/>
            <person name="Bilban M."/>
            <person name="Lubec G."/>
        </authorList>
    </citation>
    <scope>NUCLEOTIDE SEQUENCE</scope>
    <source>
        <tissue evidence="4">Skin</tissue>
    </source>
</reference>
<dbReference type="PRINTS" id="PR00401">
    <property type="entry name" value="SH2DOMAIN"/>
</dbReference>
<feature type="compositionally biased region" description="Basic and acidic residues" evidence="2">
    <location>
        <begin position="1"/>
        <end position="15"/>
    </location>
</feature>
<proteinExistence type="predicted"/>
<dbReference type="SMART" id="SM00252">
    <property type="entry name" value="SH2"/>
    <property type="match status" value="1"/>
</dbReference>
<dbReference type="SUPFAM" id="SSF55550">
    <property type="entry name" value="SH2 domain"/>
    <property type="match status" value="1"/>
</dbReference>
<gene>
    <name evidence="4" type="primary">ORF26728</name>
</gene>
<evidence type="ECO:0000259" key="3">
    <source>
        <dbReference type="PROSITE" id="PS50001"/>
    </source>
</evidence>
<dbReference type="GO" id="GO:0005737">
    <property type="term" value="C:cytoplasm"/>
    <property type="evidence" value="ECO:0007669"/>
    <property type="project" value="TreeGrafter"/>
</dbReference>
<evidence type="ECO:0000256" key="2">
    <source>
        <dbReference type="SAM" id="MobiDB-lite"/>
    </source>
</evidence>
<accession>A0A0B6YKQ6</accession>
<dbReference type="PANTHER" id="PTHR14388:SF17">
    <property type="entry name" value="SH2 DOMAIN-CONTAINING PROTEIN"/>
    <property type="match status" value="1"/>
</dbReference>
<evidence type="ECO:0000256" key="1">
    <source>
        <dbReference type="PROSITE-ProRule" id="PRU00191"/>
    </source>
</evidence>
<feature type="domain" description="SH2" evidence="3">
    <location>
        <begin position="151"/>
        <end position="243"/>
    </location>
</feature>
<protein>
    <recommendedName>
        <fullName evidence="3">SH2 domain-containing protein</fullName>
    </recommendedName>
</protein>
<name>A0A0B6YKQ6_9EUPU</name>
<keyword evidence="1" id="KW-0727">SH2 domain</keyword>
<evidence type="ECO:0000313" key="4">
    <source>
        <dbReference type="EMBL" id="CEK56075.1"/>
    </source>
</evidence>
<feature type="non-terminal residue" evidence="4">
    <location>
        <position position="1"/>
    </location>
</feature>
<dbReference type="PANTHER" id="PTHR14388">
    <property type="entry name" value="T CELL-SPECIFIC ADAPTER PROTEIN TSAD"/>
    <property type="match status" value="1"/>
</dbReference>
<feature type="region of interest" description="Disordered" evidence="2">
    <location>
        <begin position="84"/>
        <end position="118"/>
    </location>
</feature>
<dbReference type="PROSITE" id="PS50001">
    <property type="entry name" value="SH2"/>
    <property type="match status" value="1"/>
</dbReference>
<dbReference type="EMBL" id="HACG01009210">
    <property type="protein sequence ID" value="CEK56075.1"/>
    <property type="molecule type" value="Transcribed_RNA"/>
</dbReference>
<dbReference type="InterPro" id="IPR036860">
    <property type="entry name" value="SH2_dom_sf"/>
</dbReference>
<dbReference type="Gene3D" id="3.30.505.10">
    <property type="entry name" value="SH2 domain"/>
    <property type="match status" value="1"/>
</dbReference>
<organism evidence="4">
    <name type="scientific">Arion vulgaris</name>
    <dbReference type="NCBI Taxonomy" id="1028688"/>
    <lineage>
        <taxon>Eukaryota</taxon>
        <taxon>Metazoa</taxon>
        <taxon>Spiralia</taxon>
        <taxon>Lophotrochozoa</taxon>
        <taxon>Mollusca</taxon>
        <taxon>Gastropoda</taxon>
        <taxon>Heterobranchia</taxon>
        <taxon>Euthyneura</taxon>
        <taxon>Panpulmonata</taxon>
        <taxon>Eupulmonata</taxon>
        <taxon>Stylommatophora</taxon>
        <taxon>Helicina</taxon>
        <taxon>Arionoidea</taxon>
        <taxon>Arionidae</taxon>
        <taxon>Arion</taxon>
    </lineage>
</organism>
<sequence>RSRESVNSMKEKRSSEIYSTLQRKRQDFEKQAMESQQEVETLWKEQEKKSKEADIKMRESARQARTEYRESVRKSLTLVQAVGAFSGGQSTDNSGPPVPPKRHKKVTIPQSVRKPRPAKPENHEMIIDWFQDGEKERVGVLEPSTGNVVPWFHGIITRFDSEKILLEQKTGSFLIRVSEKVWGYTLSFKATDRCKHFLIDASESGYQFIGANQTVHESLFSLVNFHKDNPITISGGEKLLHPSGQIVKPPDYSQLFQDKK</sequence>
<feature type="compositionally biased region" description="Basic and acidic residues" evidence="2">
    <location>
        <begin position="41"/>
        <end position="58"/>
    </location>
</feature>
<feature type="region of interest" description="Disordered" evidence="2">
    <location>
        <begin position="1"/>
        <end position="20"/>
    </location>
</feature>
<dbReference type="InterPro" id="IPR000980">
    <property type="entry name" value="SH2"/>
</dbReference>
<dbReference type="AlphaFoldDB" id="A0A0B6YKQ6"/>